<dbReference type="InterPro" id="IPR002293">
    <property type="entry name" value="AA/rel_permease1"/>
</dbReference>
<feature type="transmembrane region" description="Helical" evidence="6">
    <location>
        <begin position="299"/>
        <end position="324"/>
    </location>
</feature>
<dbReference type="STRING" id="167879.CPS_2040"/>
<feature type="transmembrane region" description="Helical" evidence="6">
    <location>
        <begin position="440"/>
        <end position="459"/>
    </location>
</feature>
<evidence type="ECO:0000256" key="6">
    <source>
        <dbReference type="SAM" id="Phobius"/>
    </source>
</evidence>
<feature type="transmembrane region" description="Helical" evidence="6">
    <location>
        <begin position="37"/>
        <end position="57"/>
    </location>
</feature>
<evidence type="ECO:0000256" key="5">
    <source>
        <dbReference type="ARBA" id="ARBA00023136"/>
    </source>
</evidence>
<gene>
    <name evidence="7" type="ordered locus">CPS_2040</name>
</gene>
<proteinExistence type="predicted"/>
<keyword evidence="2" id="KW-1003">Cell membrane</keyword>
<dbReference type="Proteomes" id="UP000000547">
    <property type="component" value="Chromosome"/>
</dbReference>
<dbReference type="InterPro" id="IPR050367">
    <property type="entry name" value="APC_superfamily"/>
</dbReference>
<dbReference type="PANTHER" id="PTHR42770">
    <property type="entry name" value="AMINO ACID TRANSPORTER-RELATED"/>
    <property type="match status" value="1"/>
</dbReference>
<feature type="transmembrane region" description="Helical" evidence="6">
    <location>
        <begin position="371"/>
        <end position="389"/>
    </location>
</feature>
<feature type="transmembrane region" description="Helical" evidence="6">
    <location>
        <begin position="410"/>
        <end position="428"/>
    </location>
</feature>
<accession>Q483J8</accession>
<feature type="transmembrane region" description="Helical" evidence="6">
    <location>
        <begin position="175"/>
        <end position="195"/>
    </location>
</feature>
<evidence type="ECO:0000313" key="7">
    <source>
        <dbReference type="EMBL" id="AAZ25654.1"/>
    </source>
</evidence>
<dbReference type="PIRSF" id="PIRSF006060">
    <property type="entry name" value="AA_transporter"/>
    <property type="match status" value="1"/>
</dbReference>
<feature type="transmembrane region" description="Helical" evidence="6">
    <location>
        <begin position="345"/>
        <end position="365"/>
    </location>
</feature>
<dbReference type="EMBL" id="CP000083">
    <property type="protein sequence ID" value="AAZ25654.1"/>
    <property type="molecule type" value="Genomic_DNA"/>
</dbReference>
<feature type="transmembrane region" description="Helical" evidence="6">
    <location>
        <begin position="215"/>
        <end position="237"/>
    </location>
</feature>
<reference evidence="7" key="1">
    <citation type="journal article" date="2005" name="Proc. Natl. Acad. Sci. U.S.A.">
        <title>The psychrophilic lifestyle as revealed by the genome sequence of Colwellia psychrerythraea 34H through genomic and proteomic analyses.</title>
        <authorList>
            <person name="Methe B.A."/>
            <person name="Nelson K.E."/>
            <person name="Deming J.W."/>
            <person name="Momen B."/>
            <person name="Melamud E."/>
            <person name="Zhang X."/>
            <person name="Moult J."/>
            <person name="Madupu R."/>
            <person name="Nelson W.C."/>
            <person name="Dodson R.J."/>
            <person name="Brinkac L.M."/>
            <person name="Daugherty S.C."/>
            <person name="Durkin A.S."/>
            <person name="DeBoy R.T."/>
            <person name="Kolonay J.F."/>
            <person name="Sullivan S.A."/>
            <person name="Zhou L."/>
            <person name="Davidsen T.M."/>
            <person name="Wu M."/>
            <person name="Huston A.L."/>
            <person name="Lewis M."/>
            <person name="Weaver B."/>
            <person name="Weidman J.F."/>
            <person name="Khouri H."/>
            <person name="Utterback T.R."/>
            <person name="Feldblyum T.V."/>
            <person name="Fraser C.M."/>
        </authorList>
    </citation>
    <scope>NUCLEOTIDE SEQUENCE [LARGE SCALE GENOMIC DNA]</scope>
    <source>
        <strain evidence="7">34H</strain>
    </source>
</reference>
<evidence type="ECO:0000256" key="1">
    <source>
        <dbReference type="ARBA" id="ARBA00004651"/>
    </source>
</evidence>
<keyword evidence="3 6" id="KW-0812">Transmembrane</keyword>
<protein>
    <submittedName>
        <fullName evidence="7">Amino acid permease family protein</fullName>
    </submittedName>
</protein>
<name>Q483J8_COLP3</name>
<dbReference type="Gene3D" id="1.20.1740.10">
    <property type="entry name" value="Amino acid/polyamine transporter I"/>
    <property type="match status" value="1"/>
</dbReference>
<dbReference type="GO" id="GO:0022857">
    <property type="term" value="F:transmembrane transporter activity"/>
    <property type="evidence" value="ECO:0007669"/>
    <property type="project" value="InterPro"/>
</dbReference>
<dbReference type="GO" id="GO:0005886">
    <property type="term" value="C:plasma membrane"/>
    <property type="evidence" value="ECO:0007669"/>
    <property type="project" value="UniProtKB-SubCell"/>
</dbReference>
<keyword evidence="4 6" id="KW-1133">Transmembrane helix</keyword>
<evidence type="ECO:0000313" key="8">
    <source>
        <dbReference type="Proteomes" id="UP000000547"/>
    </source>
</evidence>
<dbReference type="AlphaFoldDB" id="Q483J8"/>
<comment type="subcellular location">
    <subcellularLocation>
        <location evidence="1">Cell membrane</location>
        <topology evidence="1">Multi-pass membrane protein</topology>
    </subcellularLocation>
</comment>
<dbReference type="RefSeq" id="WP_011042862.1">
    <property type="nucleotide sequence ID" value="NC_003910.7"/>
</dbReference>
<dbReference type="Pfam" id="PF13520">
    <property type="entry name" value="AA_permease_2"/>
    <property type="match status" value="1"/>
</dbReference>
<keyword evidence="5 6" id="KW-0472">Membrane</keyword>
<feature type="transmembrane region" description="Helical" evidence="6">
    <location>
        <begin position="147"/>
        <end position="168"/>
    </location>
</feature>
<organism evidence="7 8">
    <name type="scientific">Colwellia psychrerythraea (strain 34H / ATCC BAA-681)</name>
    <name type="common">Vibrio psychroerythus</name>
    <dbReference type="NCBI Taxonomy" id="167879"/>
    <lineage>
        <taxon>Bacteria</taxon>
        <taxon>Pseudomonadati</taxon>
        <taxon>Pseudomonadota</taxon>
        <taxon>Gammaproteobacteria</taxon>
        <taxon>Alteromonadales</taxon>
        <taxon>Colwelliaceae</taxon>
        <taxon>Colwellia</taxon>
    </lineage>
</organism>
<dbReference type="HOGENOM" id="CLU_042136_0_0_6"/>
<dbReference type="KEGG" id="cps:CPS_2040"/>
<evidence type="ECO:0000256" key="2">
    <source>
        <dbReference type="ARBA" id="ARBA00022475"/>
    </source>
</evidence>
<feature type="transmembrane region" description="Helical" evidence="6">
    <location>
        <begin position="63"/>
        <end position="86"/>
    </location>
</feature>
<sequence length="479" mass="51279">MSTATKILAETAEDTNALNKSSGGTGHLKRVLGLRSLLSVAIGLVVTQGVMVLALQGLGIAGIGFFIAMAIAFVLALFAAFSFAELSLMMPRAGTLSTYTQVAIGQFPAIVATFSGYVVVAMFAVAAELQLIGLILSEIFPNFLSPMALGLLILGIFAVLNIVGVDIFAKLQTVLAFTMVVSISVLGAAAILGTNEPQLSNLDLFSDWNPIGTEVFSLIALAIWLFVGAEFVCPLVEETKNPEKNIPKAMFYGLFTILGVYLLFCIGAFFYMPLEQMASSSLPHLDYAVAVFGDSGLEVLAIVAITATCSTVNTTLASVPRMLYGMAKNKQAFPIFKRLDSRFNTPAIAILFMAAIIGAPLIILGDKPDTVVILLIAASTCWLLAYIISHIDVIVLRKRMPDANRPFKTPFYPIPQVLGIIGMGYAAYYNSPSPELTQQVFLTAGAVLAVVSVIAALWVKLYMKKDLFQPESMEDVLKG</sequence>
<feature type="transmembrane region" description="Helical" evidence="6">
    <location>
        <begin position="107"/>
        <end position="127"/>
    </location>
</feature>
<evidence type="ECO:0000256" key="4">
    <source>
        <dbReference type="ARBA" id="ARBA00022989"/>
    </source>
</evidence>
<feature type="transmembrane region" description="Helical" evidence="6">
    <location>
        <begin position="249"/>
        <end position="272"/>
    </location>
</feature>
<evidence type="ECO:0000256" key="3">
    <source>
        <dbReference type="ARBA" id="ARBA00022692"/>
    </source>
</evidence>
<dbReference type="PANTHER" id="PTHR42770:SF12">
    <property type="entry name" value="AMINO ACID TRANSPORTER"/>
    <property type="match status" value="1"/>
</dbReference>